<dbReference type="PANTHER" id="PTHR10745">
    <property type="entry name" value="GLYCYL-TRNA SYNTHETASE/DNA POLYMERASE SUBUNIT GAMMA-2"/>
    <property type="match status" value="1"/>
</dbReference>
<dbReference type="SUPFAM" id="SSF55681">
    <property type="entry name" value="Class II aaRS and biotin synthetases"/>
    <property type="match status" value="1"/>
</dbReference>
<keyword evidence="9" id="KW-1185">Reference proteome</keyword>
<evidence type="ECO:0000256" key="3">
    <source>
        <dbReference type="ARBA" id="ARBA00022741"/>
    </source>
</evidence>
<organism evidence="8 9">
    <name type="scientific">Tubulinosema ratisbonensis</name>
    <dbReference type="NCBI Taxonomy" id="291195"/>
    <lineage>
        <taxon>Eukaryota</taxon>
        <taxon>Fungi</taxon>
        <taxon>Fungi incertae sedis</taxon>
        <taxon>Microsporidia</taxon>
        <taxon>Tubulinosematoidea</taxon>
        <taxon>Tubulinosematidae</taxon>
        <taxon>Tubulinosema</taxon>
    </lineage>
</organism>
<dbReference type="OrthoDB" id="57698at2759"/>
<reference evidence="8 9" key="1">
    <citation type="submission" date="2018-10" db="EMBL/GenBank/DDBJ databases">
        <title>Draft genome sequence of the microsporidian Tubulinosema ratisbonensis.</title>
        <authorList>
            <person name="Polonais V."/>
            <person name="Peyretaillade E."/>
            <person name="Niehus S."/>
            <person name="Wawrzyniak I."/>
            <person name="Franchet A."/>
            <person name="Gaspin C."/>
            <person name="Reichstadt M."/>
            <person name="Belser C."/>
            <person name="Labadie K."/>
            <person name="Delbac F."/>
            <person name="Ferrandon D."/>
        </authorList>
    </citation>
    <scope>NUCLEOTIDE SEQUENCE [LARGE SCALE GENOMIC DNA]</scope>
    <source>
        <strain evidence="8 9">Franzen</strain>
    </source>
</reference>
<dbReference type="EMBL" id="RCSS01000164">
    <property type="protein sequence ID" value="RVD92675.1"/>
    <property type="molecule type" value="Genomic_DNA"/>
</dbReference>
<dbReference type="EC" id="6.1.1.14" evidence="1"/>
<dbReference type="Pfam" id="PF03129">
    <property type="entry name" value="HGTP_anticodon"/>
    <property type="match status" value="1"/>
</dbReference>
<dbReference type="PROSITE" id="PS50862">
    <property type="entry name" value="AA_TRNA_LIGASE_II"/>
    <property type="match status" value="1"/>
</dbReference>
<evidence type="ECO:0000256" key="2">
    <source>
        <dbReference type="ARBA" id="ARBA00022598"/>
    </source>
</evidence>
<sequence length="576" mass="67586">MSVKNELKNVESLLKHHLFIIPSFQVYGGSAGIFDFGPLGCKLKRNFVELWSKFFIDHDELEEVDTSILLSYDVLKASGHVDRFCDYMTFDKENGEFYRADHLIKQRLSESLNQSADKNELQALIDKIDFLQAEELSKIINHYQLKSDNGNELTEVVRFNLIFQTNIGPKKTNTSFLRPETAQGQFLTFFRMNNKLPFGTASIGKVFRNEISPRNFLRLREFEQCEIEYFTDPNNKKCEKIKEYLEIELPIFQENNLKIKKVKEVLDECSELLTYFLVRSYLFLLEIGIRKEFIRVRQHDKEEMSHYAVDCWDLEILSSFGYVECVGIADRGVYDLTQHVDRSKVSLKCKRECDKEVFILFGKEYENKAEVIDKLTQQGYFIVKESESEIQVKLADKEKELINKLKEMTTKQSKPHFLTTKKTKISTESFIPNVIEPSFGLNRILYCLAEHSLKYRDDKRNYFSFNEKMSPYFLEMSFIVKNDSLVNFLSKIRVDCSHKKNLRSVTIGKKYSVADEIGIKFYLTVDFVSLDDNCVTIRERDSMIQIRVSVFELDNVLSRLRKGEWDEVLKEKGRFN</sequence>
<dbReference type="Pfam" id="PF00587">
    <property type="entry name" value="tRNA-synt_2b"/>
    <property type="match status" value="1"/>
</dbReference>
<name>A0A437AN69_9MICR</name>
<dbReference type="VEuPathDB" id="MicrosporidiaDB:TUBRATIS_008110"/>
<dbReference type="InterPro" id="IPR027031">
    <property type="entry name" value="Gly-tRNA_synthase/POLG2"/>
</dbReference>
<evidence type="ECO:0000313" key="8">
    <source>
        <dbReference type="EMBL" id="RVD92675.1"/>
    </source>
</evidence>
<evidence type="ECO:0000256" key="6">
    <source>
        <dbReference type="ARBA" id="ARBA00030057"/>
    </source>
</evidence>
<dbReference type="InterPro" id="IPR002314">
    <property type="entry name" value="aa-tRNA-synt_IIb"/>
</dbReference>
<gene>
    <name evidence="8" type="ORF">TUBRATIS_008110</name>
</gene>
<dbReference type="GO" id="GO:0005524">
    <property type="term" value="F:ATP binding"/>
    <property type="evidence" value="ECO:0007669"/>
    <property type="project" value="UniProtKB-KW"/>
</dbReference>
<evidence type="ECO:0000313" key="9">
    <source>
        <dbReference type="Proteomes" id="UP000282876"/>
    </source>
</evidence>
<dbReference type="Gene3D" id="3.30.930.10">
    <property type="entry name" value="Bira Bifunctional Protein, Domain 2"/>
    <property type="match status" value="1"/>
</dbReference>
<keyword evidence="5 8" id="KW-0030">Aminoacyl-tRNA synthetase</keyword>
<dbReference type="InterPro" id="IPR002315">
    <property type="entry name" value="tRNA-synt_gly"/>
</dbReference>
<dbReference type="InterPro" id="IPR036621">
    <property type="entry name" value="Anticodon-bd_dom_sf"/>
</dbReference>
<dbReference type="GO" id="GO:0070150">
    <property type="term" value="P:mitochondrial glycyl-tRNA aminoacylation"/>
    <property type="evidence" value="ECO:0007669"/>
    <property type="project" value="TreeGrafter"/>
</dbReference>
<dbReference type="SUPFAM" id="SSF52954">
    <property type="entry name" value="Class II aaRS ABD-related"/>
    <property type="match status" value="1"/>
</dbReference>
<dbReference type="NCBIfam" id="NF003211">
    <property type="entry name" value="PRK04173.1"/>
    <property type="match status" value="1"/>
</dbReference>
<dbReference type="NCBIfam" id="TIGR00389">
    <property type="entry name" value="glyS_dimeric"/>
    <property type="match status" value="1"/>
</dbReference>
<proteinExistence type="predicted"/>
<dbReference type="GO" id="GO:0005739">
    <property type="term" value="C:mitochondrion"/>
    <property type="evidence" value="ECO:0007669"/>
    <property type="project" value="TreeGrafter"/>
</dbReference>
<dbReference type="Proteomes" id="UP000282876">
    <property type="component" value="Unassembled WGS sequence"/>
</dbReference>
<keyword evidence="2" id="KW-0436">Ligase</keyword>
<dbReference type="InterPro" id="IPR004154">
    <property type="entry name" value="Anticodon-bd"/>
</dbReference>
<dbReference type="PRINTS" id="PR01043">
    <property type="entry name" value="TRNASYNTHGLY"/>
</dbReference>
<dbReference type="AlphaFoldDB" id="A0A437AN69"/>
<dbReference type="Gene3D" id="3.40.50.800">
    <property type="entry name" value="Anticodon-binding domain"/>
    <property type="match status" value="1"/>
</dbReference>
<comment type="caution">
    <text evidence="8">The sequence shown here is derived from an EMBL/GenBank/DDBJ whole genome shotgun (WGS) entry which is preliminary data.</text>
</comment>
<dbReference type="PANTHER" id="PTHR10745:SF0">
    <property type="entry name" value="GLYCINE--TRNA LIGASE"/>
    <property type="match status" value="1"/>
</dbReference>
<dbReference type="InterPro" id="IPR045864">
    <property type="entry name" value="aa-tRNA-synth_II/BPL/LPL"/>
</dbReference>
<feature type="domain" description="Aminoacyl-transfer RNA synthetases class-II family profile" evidence="7">
    <location>
        <begin position="176"/>
        <end position="471"/>
    </location>
</feature>
<evidence type="ECO:0000256" key="4">
    <source>
        <dbReference type="ARBA" id="ARBA00022840"/>
    </source>
</evidence>
<dbReference type="GO" id="GO:0004820">
    <property type="term" value="F:glycine-tRNA ligase activity"/>
    <property type="evidence" value="ECO:0007669"/>
    <property type="project" value="UniProtKB-EC"/>
</dbReference>
<evidence type="ECO:0000256" key="5">
    <source>
        <dbReference type="ARBA" id="ARBA00023146"/>
    </source>
</evidence>
<dbReference type="Gene3D" id="3.30.40.230">
    <property type="match status" value="1"/>
</dbReference>
<dbReference type="STRING" id="291195.A0A437AN69"/>
<keyword evidence="3" id="KW-0547">Nucleotide-binding</keyword>
<accession>A0A437AN69</accession>
<dbReference type="InterPro" id="IPR006195">
    <property type="entry name" value="aa-tRNA-synth_II"/>
</dbReference>
<evidence type="ECO:0000259" key="7">
    <source>
        <dbReference type="PROSITE" id="PS50862"/>
    </source>
</evidence>
<protein>
    <recommendedName>
        <fullName evidence="1">glycine--tRNA ligase</fullName>
        <ecNumber evidence="1">6.1.1.14</ecNumber>
    </recommendedName>
    <alternativeName>
        <fullName evidence="6">Diadenosine tetraphosphate synthetase</fullName>
    </alternativeName>
</protein>
<keyword evidence="4" id="KW-0067">ATP-binding</keyword>
<evidence type="ECO:0000256" key="1">
    <source>
        <dbReference type="ARBA" id="ARBA00012829"/>
    </source>
</evidence>